<evidence type="ECO:0000313" key="2">
    <source>
        <dbReference type="Proteomes" id="UP001610728"/>
    </source>
</evidence>
<keyword evidence="1" id="KW-0560">Oxidoreductase</keyword>
<dbReference type="GO" id="GO:0051213">
    <property type="term" value="F:dioxygenase activity"/>
    <property type="evidence" value="ECO:0007669"/>
    <property type="project" value="UniProtKB-KW"/>
</dbReference>
<sequence>MLAQSRILDFKATTTSSQLLFHENTIHDAALPLGLPNGVDSISPATFPLPLLGPKLSGVGDELYNGRGFGLIRGLDINKYSIENRSTIWLGIQSYIAPLRARQDKVGNMVSIPHPYSYGCFILRAELSLTLLIGTLSGQHRRWVTWSIAASGSRCIIASVETIFNTTVANSPEMAGTLMKDDWPFALPNFQLRPLMYCHNNQLIMNFGRTALMGSASHLRFDDLPSLTAHQAGTPDAIETFAKATQLEVHTQPGGIHMINSLCLLHRHDALVDGDDPSIGRHKCSPELAIELQDEWRQAFEDSGDRVWHLVPMPDGFYPLRLYAN</sequence>
<evidence type="ECO:0000313" key="1">
    <source>
        <dbReference type="EMBL" id="KAL2884853.1"/>
    </source>
</evidence>
<accession>A0ABR4M9D4</accession>
<keyword evidence="1" id="KW-0223">Dioxygenase</keyword>
<reference evidence="1 2" key="1">
    <citation type="submission" date="2020-05" db="EMBL/GenBank/DDBJ databases">
        <title>Ceratocystis lukuohia genome.</title>
        <authorList>
            <person name="Harrington T.C."/>
            <person name="Kim K."/>
            <person name="Mayers C.G."/>
        </authorList>
    </citation>
    <scope>NUCLEOTIDE SEQUENCE [LARGE SCALE GENOMIC DNA]</scope>
    <source>
        <strain evidence="1 2">C4212</strain>
    </source>
</reference>
<dbReference type="GeneID" id="98121372"/>
<name>A0ABR4M9D4_9PEZI</name>
<comment type="caution">
    <text evidence="1">The sequence shown here is derived from an EMBL/GenBank/DDBJ whole genome shotgun (WGS) entry which is preliminary data.</text>
</comment>
<dbReference type="EMBL" id="JABSNW010000009">
    <property type="protein sequence ID" value="KAL2884853.1"/>
    <property type="molecule type" value="Genomic_DNA"/>
</dbReference>
<dbReference type="Proteomes" id="UP001610728">
    <property type="component" value="Unassembled WGS sequence"/>
</dbReference>
<keyword evidence="2" id="KW-1185">Reference proteome</keyword>
<dbReference type="RefSeq" id="XP_070856034.1">
    <property type="nucleotide sequence ID" value="XM_071004489.1"/>
</dbReference>
<organism evidence="1 2">
    <name type="scientific">Ceratocystis lukuohia</name>
    <dbReference type="NCBI Taxonomy" id="2019550"/>
    <lineage>
        <taxon>Eukaryota</taxon>
        <taxon>Fungi</taxon>
        <taxon>Dikarya</taxon>
        <taxon>Ascomycota</taxon>
        <taxon>Pezizomycotina</taxon>
        <taxon>Sordariomycetes</taxon>
        <taxon>Hypocreomycetidae</taxon>
        <taxon>Microascales</taxon>
        <taxon>Ceratocystidaceae</taxon>
        <taxon>Ceratocystis</taxon>
    </lineage>
</organism>
<gene>
    <name evidence="1" type="ORF">HOO65_090148</name>
</gene>
<protein>
    <submittedName>
        <fullName evidence="1">Taurine catabolism dioxygenase TauD TfdA family protein</fullName>
    </submittedName>
</protein>
<proteinExistence type="predicted"/>
<dbReference type="SUPFAM" id="SSF51197">
    <property type="entry name" value="Clavaminate synthase-like"/>
    <property type="match status" value="1"/>
</dbReference>